<evidence type="ECO:0000256" key="1">
    <source>
        <dbReference type="SAM" id="MobiDB-lite"/>
    </source>
</evidence>
<evidence type="ECO:0000313" key="2">
    <source>
        <dbReference type="EMBL" id="KAK8772377.1"/>
    </source>
</evidence>
<proteinExistence type="predicted"/>
<feature type="region of interest" description="Disordered" evidence="1">
    <location>
        <begin position="79"/>
        <end position="127"/>
    </location>
</feature>
<dbReference type="Proteomes" id="UP001321473">
    <property type="component" value="Unassembled WGS sequence"/>
</dbReference>
<keyword evidence="3" id="KW-1185">Reference proteome</keyword>
<reference evidence="2 3" key="1">
    <citation type="journal article" date="2023" name="Arcadia Sci">
        <title>De novo assembly of a long-read Amblyomma americanum tick genome.</title>
        <authorList>
            <person name="Chou S."/>
            <person name="Poskanzer K.E."/>
            <person name="Rollins M."/>
            <person name="Thuy-Boun P.S."/>
        </authorList>
    </citation>
    <scope>NUCLEOTIDE SEQUENCE [LARGE SCALE GENOMIC DNA]</scope>
    <source>
        <strain evidence="2">F_SG_1</strain>
        <tissue evidence="2">Salivary glands</tissue>
    </source>
</reference>
<evidence type="ECO:0000313" key="3">
    <source>
        <dbReference type="Proteomes" id="UP001321473"/>
    </source>
</evidence>
<dbReference type="EMBL" id="JARKHS020018392">
    <property type="protein sequence ID" value="KAK8772377.1"/>
    <property type="molecule type" value="Genomic_DNA"/>
</dbReference>
<gene>
    <name evidence="2" type="ORF">V5799_024376</name>
</gene>
<dbReference type="AlphaFoldDB" id="A0AAQ4EC68"/>
<accession>A0AAQ4EC68</accession>
<organism evidence="2 3">
    <name type="scientific">Amblyomma americanum</name>
    <name type="common">Lone star tick</name>
    <dbReference type="NCBI Taxonomy" id="6943"/>
    <lineage>
        <taxon>Eukaryota</taxon>
        <taxon>Metazoa</taxon>
        <taxon>Ecdysozoa</taxon>
        <taxon>Arthropoda</taxon>
        <taxon>Chelicerata</taxon>
        <taxon>Arachnida</taxon>
        <taxon>Acari</taxon>
        <taxon>Parasitiformes</taxon>
        <taxon>Ixodida</taxon>
        <taxon>Ixodoidea</taxon>
        <taxon>Ixodidae</taxon>
        <taxon>Amblyomminae</taxon>
        <taxon>Amblyomma</taxon>
    </lineage>
</organism>
<comment type="caution">
    <text evidence="2">The sequence shown here is derived from an EMBL/GenBank/DDBJ whole genome shotgun (WGS) entry which is preliminary data.</text>
</comment>
<name>A0AAQ4EC68_AMBAM</name>
<sequence>MMYWHPDKSTCRVYTRGTPTQKNRTRKRVLNRFRCQKENASESSALCSTENTETPLQCVQAERYKRALQHTENIFADSAALSGGRGEGMVRQSQTSPERAPAVAGAAQTGRGSRVGSRTERPRATAAGALQCPRRQPAWHAHTAGESAGGRWCTARLPCVGRTPARTANAFSQLIVLHQCTQKDAVMWRMKECAQFAERILSHR</sequence>
<protein>
    <submittedName>
        <fullName evidence="2">Uncharacterized protein</fullName>
    </submittedName>
</protein>